<accession>A0A915NGR0</accession>
<evidence type="ECO:0000256" key="1">
    <source>
        <dbReference type="SAM" id="Phobius"/>
    </source>
</evidence>
<sequence>MSNTTWIFNFFNTLSQSVIPPNIIALLIVVPSTILYLTELGVIFRFKKAFKSSFFKLFAARTISDTNDPLIAAEFSGFFTIICLIINLASLFVYKRTKIVSSQQTDSKQKMEKRLTIYSILTFFGQLLYTFYMLILYVAAFKLQTLIDPDLAELIFLTVYNEYSLVNDISTIAIPAFLLLWASEMMHSHIYKLIRKICFLPEENNNVVMVIPKQAFTSSTTNTQK</sequence>
<dbReference type="WBParaSite" id="scf7180000416267.g212">
    <property type="protein sequence ID" value="scf7180000416267.g212"/>
    <property type="gene ID" value="scf7180000416267.g212"/>
</dbReference>
<keyword evidence="1" id="KW-1133">Transmembrane helix</keyword>
<proteinExistence type="predicted"/>
<keyword evidence="2" id="KW-1185">Reference proteome</keyword>
<dbReference type="Pfam" id="PF10323">
    <property type="entry name" value="7TM_GPCR_Srv"/>
    <property type="match status" value="1"/>
</dbReference>
<keyword evidence="1" id="KW-0472">Membrane</keyword>
<protein>
    <submittedName>
        <fullName evidence="3">Serpentine receptor class gamma</fullName>
    </submittedName>
</protein>
<feature type="transmembrane region" description="Helical" evidence="1">
    <location>
        <begin position="163"/>
        <end position="182"/>
    </location>
</feature>
<evidence type="ECO:0000313" key="2">
    <source>
        <dbReference type="Proteomes" id="UP000887560"/>
    </source>
</evidence>
<name>A0A915NGR0_9BILA</name>
<dbReference type="AlphaFoldDB" id="A0A915NGR0"/>
<reference evidence="3" key="1">
    <citation type="submission" date="2022-11" db="UniProtKB">
        <authorList>
            <consortium name="WormBaseParasite"/>
        </authorList>
    </citation>
    <scope>IDENTIFICATION</scope>
</reference>
<evidence type="ECO:0000313" key="3">
    <source>
        <dbReference type="WBParaSite" id="scf7180000416267.g212"/>
    </source>
</evidence>
<dbReference type="Proteomes" id="UP000887560">
    <property type="component" value="Unplaced"/>
</dbReference>
<feature type="transmembrane region" description="Helical" evidence="1">
    <location>
        <begin position="75"/>
        <end position="94"/>
    </location>
</feature>
<keyword evidence="1" id="KW-0812">Transmembrane</keyword>
<feature type="transmembrane region" description="Helical" evidence="1">
    <location>
        <begin position="115"/>
        <end position="143"/>
    </location>
</feature>
<dbReference type="InterPro" id="IPR019426">
    <property type="entry name" value="7TM_GPCR_serpentine_rcpt_Srv"/>
</dbReference>
<feature type="transmembrane region" description="Helical" evidence="1">
    <location>
        <begin position="23"/>
        <end position="46"/>
    </location>
</feature>
<organism evidence="2 3">
    <name type="scientific">Meloidogyne floridensis</name>
    <dbReference type="NCBI Taxonomy" id="298350"/>
    <lineage>
        <taxon>Eukaryota</taxon>
        <taxon>Metazoa</taxon>
        <taxon>Ecdysozoa</taxon>
        <taxon>Nematoda</taxon>
        <taxon>Chromadorea</taxon>
        <taxon>Rhabditida</taxon>
        <taxon>Tylenchina</taxon>
        <taxon>Tylenchomorpha</taxon>
        <taxon>Tylenchoidea</taxon>
        <taxon>Meloidogynidae</taxon>
        <taxon>Meloidogyninae</taxon>
        <taxon>Meloidogyne</taxon>
    </lineage>
</organism>